<dbReference type="Proteomes" id="UP000271708">
    <property type="component" value="Chromosome"/>
</dbReference>
<dbReference type="AlphaFoldDB" id="A0A5P8FIS3"/>
<dbReference type="KEGG" id="jme:EEW87_000590"/>
<keyword evidence="2" id="KW-0812">Transmembrane</keyword>
<feature type="transmembrane region" description="Helical" evidence="2">
    <location>
        <begin position="21"/>
        <end position="44"/>
    </location>
</feature>
<evidence type="ECO:0000256" key="2">
    <source>
        <dbReference type="SAM" id="Phobius"/>
    </source>
</evidence>
<dbReference type="OrthoDB" id="4871484at2"/>
<evidence type="ECO:0000256" key="1">
    <source>
        <dbReference type="SAM" id="MobiDB-lite"/>
    </source>
</evidence>
<reference evidence="3 4" key="1">
    <citation type="submission" date="2019-09" db="EMBL/GenBank/DDBJ databases">
        <title>Complete Genome Sequence of Janibacter melonis M714 with both human health impact and industrial applications.</title>
        <authorList>
            <person name="Jin M."/>
            <person name="Zhao Q.R."/>
        </authorList>
    </citation>
    <scope>NUCLEOTIDE SEQUENCE [LARGE SCALE GENOMIC DNA]</scope>
    <source>
        <strain evidence="3 4">M714</strain>
    </source>
</reference>
<gene>
    <name evidence="3" type="ORF">EEW87_000590</name>
</gene>
<evidence type="ECO:0000313" key="3">
    <source>
        <dbReference type="EMBL" id="QFQ29148.1"/>
    </source>
</evidence>
<evidence type="ECO:0000313" key="4">
    <source>
        <dbReference type="Proteomes" id="UP000271708"/>
    </source>
</evidence>
<dbReference type="InterPro" id="IPR046550">
    <property type="entry name" value="DUF6704"/>
</dbReference>
<name>A0A5P8FIS3_9MICO</name>
<dbReference type="EMBL" id="CP044548">
    <property type="protein sequence ID" value="QFQ29148.1"/>
    <property type="molecule type" value="Genomic_DNA"/>
</dbReference>
<feature type="compositionally biased region" description="Basic and acidic residues" evidence="1">
    <location>
        <begin position="81"/>
        <end position="95"/>
    </location>
</feature>
<dbReference type="RefSeq" id="WP_123092532.1">
    <property type="nucleotide sequence ID" value="NZ_CP044548.2"/>
</dbReference>
<sequence>MSHAKLSARPTGPHAAEDLGHGYNIATWAAVAVCLVGFTIGTIGVVLLEWWLLVVGLVIAVLSLAVGRVLSLMGFGSYSRGEGDSPEGKDALGVK</sequence>
<dbReference type="Pfam" id="PF20447">
    <property type="entry name" value="DUF6704"/>
    <property type="match status" value="1"/>
</dbReference>
<proteinExistence type="predicted"/>
<protein>
    <submittedName>
        <fullName evidence="3">Uncharacterized protein</fullName>
    </submittedName>
</protein>
<organism evidence="3 4">
    <name type="scientific">Janibacter melonis</name>
    <dbReference type="NCBI Taxonomy" id="262209"/>
    <lineage>
        <taxon>Bacteria</taxon>
        <taxon>Bacillati</taxon>
        <taxon>Actinomycetota</taxon>
        <taxon>Actinomycetes</taxon>
        <taxon>Micrococcales</taxon>
        <taxon>Intrasporangiaceae</taxon>
        <taxon>Janibacter</taxon>
    </lineage>
</organism>
<feature type="transmembrane region" description="Helical" evidence="2">
    <location>
        <begin position="50"/>
        <end position="70"/>
    </location>
</feature>
<dbReference type="GeneID" id="59162927"/>
<dbReference type="NCBIfam" id="NF041681">
    <property type="entry name" value="HGxxPAAW"/>
    <property type="match status" value="1"/>
</dbReference>
<accession>A0A5P8FIS3</accession>
<keyword evidence="2" id="KW-0472">Membrane</keyword>
<feature type="region of interest" description="Disordered" evidence="1">
    <location>
        <begin position="76"/>
        <end position="95"/>
    </location>
</feature>
<keyword evidence="2" id="KW-1133">Transmembrane helix</keyword>